<evidence type="ECO:0000313" key="3">
    <source>
        <dbReference type="Proteomes" id="UP000712281"/>
    </source>
</evidence>
<evidence type="ECO:0000313" key="2">
    <source>
        <dbReference type="EMBL" id="KAF2554795.1"/>
    </source>
</evidence>
<name>A0A8S9H8C4_BRACR</name>
<feature type="chain" id="PRO_5035757854" evidence="1">
    <location>
        <begin position="20"/>
        <end position="214"/>
    </location>
</feature>
<keyword evidence="1" id="KW-0732">Signal</keyword>
<proteinExistence type="predicted"/>
<reference evidence="2" key="1">
    <citation type="submission" date="2019-12" db="EMBL/GenBank/DDBJ databases">
        <title>Genome sequencing and annotation of Brassica cretica.</title>
        <authorList>
            <person name="Studholme D.J."/>
            <person name="Sarris P.F."/>
        </authorList>
    </citation>
    <scope>NUCLEOTIDE SEQUENCE</scope>
    <source>
        <strain evidence="2">PFS-001/15</strain>
        <tissue evidence="2">Leaf</tissue>
    </source>
</reference>
<accession>A0A8S9H8C4</accession>
<organism evidence="2 3">
    <name type="scientific">Brassica cretica</name>
    <name type="common">Mustard</name>
    <dbReference type="NCBI Taxonomy" id="69181"/>
    <lineage>
        <taxon>Eukaryota</taxon>
        <taxon>Viridiplantae</taxon>
        <taxon>Streptophyta</taxon>
        <taxon>Embryophyta</taxon>
        <taxon>Tracheophyta</taxon>
        <taxon>Spermatophyta</taxon>
        <taxon>Magnoliopsida</taxon>
        <taxon>eudicotyledons</taxon>
        <taxon>Gunneridae</taxon>
        <taxon>Pentapetalae</taxon>
        <taxon>rosids</taxon>
        <taxon>malvids</taxon>
        <taxon>Brassicales</taxon>
        <taxon>Brassicaceae</taxon>
        <taxon>Brassiceae</taxon>
        <taxon>Brassica</taxon>
    </lineage>
</organism>
<sequence length="214" mass="24868">MRFSFLLNTLVVFAGTEHAWLSRRDKPQGGQDHAKAVRQAEWRGKREIVEMMRNRASQFKAEYGNLKEAYSLVGDFRECRGSVGTLWNTQTDDYVFEDEMGTMKGGMNDHAHAEALIPPIDKRIQGFWDPIPVSPDMARPRFTFGFKVYAVTSQLSIFLLRFQPDSYRYKVRDRVDIFVRVILFRLSGSVDFGIRLSFNVRGVCFSRRCRVMFL</sequence>
<comment type="caution">
    <text evidence="2">The sequence shown here is derived from an EMBL/GenBank/DDBJ whole genome shotgun (WGS) entry which is preliminary data.</text>
</comment>
<evidence type="ECO:0000256" key="1">
    <source>
        <dbReference type="SAM" id="SignalP"/>
    </source>
</evidence>
<dbReference type="EMBL" id="QGKW02001940">
    <property type="protein sequence ID" value="KAF2554795.1"/>
    <property type="molecule type" value="Genomic_DNA"/>
</dbReference>
<protein>
    <submittedName>
        <fullName evidence="2">Uncharacterized protein</fullName>
    </submittedName>
</protein>
<feature type="signal peptide" evidence="1">
    <location>
        <begin position="1"/>
        <end position="19"/>
    </location>
</feature>
<gene>
    <name evidence="2" type="ORF">F2Q68_00014391</name>
</gene>
<dbReference type="AlphaFoldDB" id="A0A8S9H8C4"/>
<dbReference type="Proteomes" id="UP000712281">
    <property type="component" value="Unassembled WGS sequence"/>
</dbReference>